<reference evidence="1 2" key="1">
    <citation type="submission" date="2024-09" db="EMBL/GenBank/DDBJ databases">
        <authorList>
            <person name="Sun Q."/>
            <person name="Mori K."/>
        </authorList>
    </citation>
    <scope>NUCLEOTIDE SEQUENCE [LARGE SCALE GENOMIC DNA]</scope>
    <source>
        <strain evidence="1 2">CCM 3426</strain>
    </source>
</reference>
<dbReference type="EMBL" id="JBHMEI010000015">
    <property type="protein sequence ID" value="MFB9203734.1"/>
    <property type="molecule type" value="Genomic_DNA"/>
</dbReference>
<dbReference type="RefSeq" id="WP_229824261.1">
    <property type="nucleotide sequence ID" value="NZ_BMRC01000009.1"/>
</dbReference>
<accession>A0ABV5IGR7</accession>
<protein>
    <submittedName>
        <fullName evidence="1">Uncharacterized protein</fullName>
    </submittedName>
</protein>
<proteinExistence type="predicted"/>
<organism evidence="1 2">
    <name type="scientific">Nonomuraea spiralis</name>
    <dbReference type="NCBI Taxonomy" id="46182"/>
    <lineage>
        <taxon>Bacteria</taxon>
        <taxon>Bacillati</taxon>
        <taxon>Actinomycetota</taxon>
        <taxon>Actinomycetes</taxon>
        <taxon>Streptosporangiales</taxon>
        <taxon>Streptosporangiaceae</taxon>
        <taxon>Nonomuraea</taxon>
    </lineage>
</organism>
<dbReference type="Proteomes" id="UP001589647">
    <property type="component" value="Unassembled WGS sequence"/>
</dbReference>
<sequence length="434" mass="47359">MGPDDSFDAVRAIADAILYEGYLLYPYRRSSGKNRVRWQFGVLVPPVWAQVRGLNGAGVAGSAESWRQQTECLLEPAGETAIELRIRFLHQQRRQVLRRADDGTLSPVDSLQDGPRLELTFDEAVPREFDVRTSAAELLAGEKRVAVTVPAGAEREPLPGGQVLIERAALRATAVVSATPCETPFPLLRLRCRIENDDPSTPADATREEALRASLLGCHTLIAVRGGAFVSLLDPPRWAEAAARDCANEGAFPVLAGEPGSRDVVLSSPIILYDHPRVAPESPGDLHDATEIDEILSLRTLTLTDAEKREARATDPRAAEIIDRVESMPPAALSRLHGTIRAPRPAAGPGSVTVAGVEVSKGSRVRLRPRLTGTDPQDMFLTGRTGLVEDVLLDVDDTWHLAVTVEDDPGADLHRWYGRYRYFTLDEIEPLEAS</sequence>
<name>A0ABV5IGR7_9ACTN</name>
<keyword evidence="2" id="KW-1185">Reference proteome</keyword>
<evidence type="ECO:0000313" key="1">
    <source>
        <dbReference type="EMBL" id="MFB9203734.1"/>
    </source>
</evidence>
<evidence type="ECO:0000313" key="2">
    <source>
        <dbReference type="Proteomes" id="UP001589647"/>
    </source>
</evidence>
<gene>
    <name evidence="1" type="ORF">ACFFV7_21265</name>
</gene>
<comment type="caution">
    <text evidence="1">The sequence shown here is derived from an EMBL/GenBank/DDBJ whole genome shotgun (WGS) entry which is preliminary data.</text>
</comment>